<dbReference type="AlphaFoldDB" id="A0A8X6IEB3"/>
<proteinExistence type="predicted"/>
<protein>
    <submittedName>
        <fullName evidence="1">Uncharacterized protein</fullName>
    </submittedName>
</protein>
<organism evidence="1 2">
    <name type="scientific">Trichonephila clavata</name>
    <name type="common">Joro spider</name>
    <name type="synonym">Nephila clavata</name>
    <dbReference type="NCBI Taxonomy" id="2740835"/>
    <lineage>
        <taxon>Eukaryota</taxon>
        <taxon>Metazoa</taxon>
        <taxon>Ecdysozoa</taxon>
        <taxon>Arthropoda</taxon>
        <taxon>Chelicerata</taxon>
        <taxon>Arachnida</taxon>
        <taxon>Araneae</taxon>
        <taxon>Araneomorphae</taxon>
        <taxon>Entelegynae</taxon>
        <taxon>Araneoidea</taxon>
        <taxon>Nephilidae</taxon>
        <taxon>Trichonephila</taxon>
    </lineage>
</organism>
<sequence>MKIVPILGLGGGGMHRLQADGALVRNLKHEIWKRGTLQELESRVTQRHPLIQILGSTIIPGPGGLSIQVGFHKFCPYAWNVGLIAPFHHPLEHVVSRLVRLVEAETGKRYLFYTLPRWTKYVPQSYKVLKMLLERFYR</sequence>
<evidence type="ECO:0000313" key="1">
    <source>
        <dbReference type="EMBL" id="GFQ75660.1"/>
    </source>
</evidence>
<keyword evidence="2" id="KW-1185">Reference proteome</keyword>
<reference evidence="1" key="1">
    <citation type="submission" date="2020-07" db="EMBL/GenBank/DDBJ databases">
        <title>Multicomponent nature underlies the extraordinary mechanical properties of spider dragline silk.</title>
        <authorList>
            <person name="Kono N."/>
            <person name="Nakamura H."/>
            <person name="Mori M."/>
            <person name="Yoshida Y."/>
            <person name="Ohtoshi R."/>
            <person name="Malay A.D."/>
            <person name="Moran D.A.P."/>
            <person name="Tomita M."/>
            <person name="Numata K."/>
            <person name="Arakawa K."/>
        </authorList>
    </citation>
    <scope>NUCLEOTIDE SEQUENCE</scope>
</reference>
<evidence type="ECO:0000313" key="2">
    <source>
        <dbReference type="Proteomes" id="UP000887116"/>
    </source>
</evidence>
<dbReference type="Proteomes" id="UP000887116">
    <property type="component" value="Unassembled WGS sequence"/>
</dbReference>
<name>A0A8X6IEB3_TRICU</name>
<gene>
    <name evidence="1" type="ORF">TNCT_419541</name>
</gene>
<dbReference type="EMBL" id="BMAO01031522">
    <property type="protein sequence ID" value="GFQ75660.1"/>
    <property type="molecule type" value="Genomic_DNA"/>
</dbReference>
<accession>A0A8X6IEB3</accession>
<comment type="caution">
    <text evidence="1">The sequence shown here is derived from an EMBL/GenBank/DDBJ whole genome shotgun (WGS) entry which is preliminary data.</text>
</comment>